<gene>
    <name evidence="1" type="ORF">MYCIT1_LOCUS37497</name>
</gene>
<organism evidence="1 2">
    <name type="scientific">Mycena citricolor</name>
    <dbReference type="NCBI Taxonomy" id="2018698"/>
    <lineage>
        <taxon>Eukaryota</taxon>
        <taxon>Fungi</taxon>
        <taxon>Dikarya</taxon>
        <taxon>Basidiomycota</taxon>
        <taxon>Agaricomycotina</taxon>
        <taxon>Agaricomycetes</taxon>
        <taxon>Agaricomycetidae</taxon>
        <taxon>Agaricales</taxon>
        <taxon>Marasmiineae</taxon>
        <taxon>Mycenaceae</taxon>
        <taxon>Mycena</taxon>
    </lineage>
</organism>
<comment type="caution">
    <text evidence="1">The sequence shown here is derived from an EMBL/GenBank/DDBJ whole genome shotgun (WGS) entry which is preliminary data.</text>
</comment>
<sequence>MNPFQQSYPWSIPHPSSLVEYMFLSTDDSKPLNWIIRDPGATTVLRILSNDSYSVLQNGSYAIVGTIDWRGRFPRVELPNTLPSVEARRWLSLSPDLSRSMTFQGRKYRWVPEGEHVNVIPFSPFATQC</sequence>
<reference evidence="1" key="1">
    <citation type="submission" date="2023-11" db="EMBL/GenBank/DDBJ databases">
        <authorList>
            <person name="De Vega J J."/>
            <person name="De Vega J J."/>
        </authorList>
    </citation>
    <scope>NUCLEOTIDE SEQUENCE</scope>
</reference>
<evidence type="ECO:0000313" key="1">
    <source>
        <dbReference type="EMBL" id="CAK5284330.1"/>
    </source>
</evidence>
<accession>A0AAD2HZR4</accession>
<dbReference type="AlphaFoldDB" id="A0AAD2HZR4"/>
<name>A0AAD2HZR4_9AGAR</name>
<dbReference type="Proteomes" id="UP001295794">
    <property type="component" value="Unassembled WGS sequence"/>
</dbReference>
<dbReference type="EMBL" id="CAVNYO010000478">
    <property type="protein sequence ID" value="CAK5284330.1"/>
    <property type="molecule type" value="Genomic_DNA"/>
</dbReference>
<proteinExistence type="predicted"/>
<evidence type="ECO:0000313" key="2">
    <source>
        <dbReference type="Proteomes" id="UP001295794"/>
    </source>
</evidence>
<protein>
    <submittedName>
        <fullName evidence="1">Uncharacterized protein</fullName>
    </submittedName>
</protein>
<keyword evidence="2" id="KW-1185">Reference proteome</keyword>